<dbReference type="EMBL" id="JABSTR010000001">
    <property type="protein sequence ID" value="KAH9361890.1"/>
    <property type="molecule type" value="Genomic_DNA"/>
</dbReference>
<protein>
    <submittedName>
        <fullName evidence="1">Uncharacterized protein</fullName>
    </submittedName>
</protein>
<accession>A0A9J6FFM8</accession>
<evidence type="ECO:0000313" key="2">
    <source>
        <dbReference type="Proteomes" id="UP000821853"/>
    </source>
</evidence>
<keyword evidence="2" id="KW-1185">Reference proteome</keyword>
<dbReference type="AlphaFoldDB" id="A0A9J6FFM8"/>
<reference evidence="1 2" key="1">
    <citation type="journal article" date="2020" name="Cell">
        <title>Large-Scale Comparative Analyses of Tick Genomes Elucidate Their Genetic Diversity and Vector Capacities.</title>
        <authorList>
            <consortium name="Tick Genome and Microbiome Consortium (TIGMIC)"/>
            <person name="Jia N."/>
            <person name="Wang J."/>
            <person name="Shi W."/>
            <person name="Du L."/>
            <person name="Sun Y."/>
            <person name="Zhan W."/>
            <person name="Jiang J.F."/>
            <person name="Wang Q."/>
            <person name="Zhang B."/>
            <person name="Ji P."/>
            <person name="Bell-Sakyi L."/>
            <person name="Cui X.M."/>
            <person name="Yuan T.T."/>
            <person name="Jiang B.G."/>
            <person name="Yang W.F."/>
            <person name="Lam T.T."/>
            <person name="Chang Q.C."/>
            <person name="Ding S.J."/>
            <person name="Wang X.J."/>
            <person name="Zhu J.G."/>
            <person name="Ruan X.D."/>
            <person name="Zhao L."/>
            <person name="Wei J.T."/>
            <person name="Ye R.Z."/>
            <person name="Que T.C."/>
            <person name="Du C.H."/>
            <person name="Zhou Y.H."/>
            <person name="Cheng J.X."/>
            <person name="Dai P.F."/>
            <person name="Guo W.B."/>
            <person name="Han X.H."/>
            <person name="Huang E.J."/>
            <person name="Li L.F."/>
            <person name="Wei W."/>
            <person name="Gao Y.C."/>
            <person name="Liu J.Z."/>
            <person name="Shao H.Z."/>
            <person name="Wang X."/>
            <person name="Wang C.C."/>
            <person name="Yang T.C."/>
            <person name="Huo Q.B."/>
            <person name="Li W."/>
            <person name="Chen H.Y."/>
            <person name="Chen S.E."/>
            <person name="Zhou L.G."/>
            <person name="Ni X.B."/>
            <person name="Tian J.H."/>
            <person name="Sheng Y."/>
            <person name="Liu T."/>
            <person name="Pan Y.S."/>
            <person name="Xia L.Y."/>
            <person name="Li J."/>
            <person name="Zhao F."/>
            <person name="Cao W.C."/>
        </authorList>
    </citation>
    <scope>NUCLEOTIDE SEQUENCE [LARGE SCALE GENOMIC DNA]</scope>
    <source>
        <strain evidence="1">HaeL-2018</strain>
    </source>
</reference>
<dbReference type="Proteomes" id="UP000821853">
    <property type="component" value="Chromosome 1"/>
</dbReference>
<dbReference type="OrthoDB" id="411823at2759"/>
<gene>
    <name evidence="1" type="ORF">HPB48_003701</name>
</gene>
<sequence>MIQGLLMEKSGQQGHVNAFAEDVIILIKSTTRHAIAAEANEAPAKVEKWSYKNKFKLSLEKYEVIVIRTKYRDIAPILKPQATNLKVEKEFNVLVITTDIRLTYISNTNLIEEKLAHLVLNLAKFAGEKKGFTTEHQEYFITCCKRNNA</sequence>
<dbReference type="VEuPathDB" id="VectorBase:HLOH_053372"/>
<proteinExistence type="predicted"/>
<name>A0A9J6FFM8_HAELO</name>
<evidence type="ECO:0000313" key="1">
    <source>
        <dbReference type="EMBL" id="KAH9361890.1"/>
    </source>
</evidence>
<comment type="caution">
    <text evidence="1">The sequence shown here is derived from an EMBL/GenBank/DDBJ whole genome shotgun (WGS) entry which is preliminary data.</text>
</comment>
<organism evidence="1 2">
    <name type="scientific">Haemaphysalis longicornis</name>
    <name type="common">Bush tick</name>
    <dbReference type="NCBI Taxonomy" id="44386"/>
    <lineage>
        <taxon>Eukaryota</taxon>
        <taxon>Metazoa</taxon>
        <taxon>Ecdysozoa</taxon>
        <taxon>Arthropoda</taxon>
        <taxon>Chelicerata</taxon>
        <taxon>Arachnida</taxon>
        <taxon>Acari</taxon>
        <taxon>Parasitiformes</taxon>
        <taxon>Ixodida</taxon>
        <taxon>Ixodoidea</taxon>
        <taxon>Ixodidae</taxon>
        <taxon>Haemaphysalinae</taxon>
        <taxon>Haemaphysalis</taxon>
    </lineage>
</organism>